<evidence type="ECO:0000313" key="4">
    <source>
        <dbReference type="Proteomes" id="UP000095384"/>
    </source>
</evidence>
<evidence type="ECO:0000313" key="3">
    <source>
        <dbReference type="EMBL" id="TYL56419.1"/>
    </source>
</evidence>
<evidence type="ECO:0000313" key="2">
    <source>
        <dbReference type="EMBL" id="RHF01378.1"/>
    </source>
</evidence>
<proteinExistence type="predicted"/>
<sequence length="343" mass="39765">MKNNPFSLSFGKEPVSLINRNVQSYEIIDTFEDENPTYQVCMITGVRGSGKTVMLTEINKTFRAEEDWIVIDLSPERDLLQSFAANLSNYPSLSEVFREAKINLSFLGLGVEIEGVSPITDLNVAVTRMLEKIKKKHKRVLVTIDEAVCNDTMKEFVSLFQIYMRQDLPVFLLMTGLYENIYELQNEKTLTFLYRAPKIELRPLNIGMIAEKYKSIFELTDEEATEMAKETRGYPFAFQVLGYLCFKHNTVWHNVLPEFSQYLEEYVYEKIWSELSKGDKELLVAMAKTNDTKVEAIRKIIKKASNSFSVYRNRLIKKGLIISPEYGHLEFALPRFKEFVLCR</sequence>
<dbReference type="EMBL" id="VSTG01000020">
    <property type="protein sequence ID" value="TYL56419.1"/>
    <property type="molecule type" value="Genomic_DNA"/>
</dbReference>
<dbReference type="GO" id="GO:0005524">
    <property type="term" value="F:ATP binding"/>
    <property type="evidence" value="ECO:0007669"/>
    <property type="project" value="UniProtKB-KW"/>
</dbReference>
<dbReference type="RefSeq" id="WP_055224864.1">
    <property type="nucleotide sequence ID" value="NZ_CYYW01000019.1"/>
</dbReference>
<gene>
    <name evidence="2" type="ORF">DW703_13500</name>
    <name evidence="1" type="ORF">ERS852417_02433</name>
    <name evidence="3" type="ORF">FYL37_12885</name>
</gene>
<organism evidence="1 4">
    <name type="scientific">Agathobacter rectalis</name>
    <dbReference type="NCBI Taxonomy" id="39491"/>
    <lineage>
        <taxon>Bacteria</taxon>
        <taxon>Bacillati</taxon>
        <taxon>Bacillota</taxon>
        <taxon>Clostridia</taxon>
        <taxon>Lachnospirales</taxon>
        <taxon>Lachnospiraceae</taxon>
        <taxon>Agathobacter</taxon>
    </lineage>
</organism>
<reference evidence="3 6" key="3">
    <citation type="submission" date="2019-08" db="EMBL/GenBank/DDBJ databases">
        <authorList>
            <person name="Duncan S."/>
            <person name="Walker A."/>
        </authorList>
    </citation>
    <scope>NUCLEOTIDE SEQUENCE [LARGE SCALE GENOMIC DNA]</scope>
    <source>
        <strain evidence="3 6">L2-21</strain>
    </source>
</reference>
<accession>A0A174FL60</accession>
<reference evidence="3 6" key="4">
    <citation type="submission" date="2019-09" db="EMBL/GenBank/DDBJ databases">
        <title>Strain-level analysis of Eubacterium rectale using genomes from metagenomes.</title>
        <authorList>
            <person name="Karcher N."/>
            <person name="Segata N."/>
        </authorList>
    </citation>
    <scope>NUCLEOTIDE SEQUENCE [LARGE SCALE GENOMIC DNA]</scope>
    <source>
        <strain evidence="3 6">L2-21</strain>
    </source>
</reference>
<evidence type="ECO:0000313" key="6">
    <source>
        <dbReference type="Proteomes" id="UP000324325"/>
    </source>
</evidence>
<name>A0A174FL60_9FIRM</name>
<keyword evidence="2" id="KW-0067">ATP-binding</keyword>
<protein>
    <submittedName>
        <fullName evidence="2">ATP-binding protein</fullName>
    </submittedName>
    <submittedName>
        <fullName evidence="1">Predicted ATPase (AAA+ superfamily)</fullName>
    </submittedName>
</protein>
<dbReference type="Gene3D" id="3.40.50.300">
    <property type="entry name" value="P-loop containing nucleotide triphosphate hydrolases"/>
    <property type="match status" value="1"/>
</dbReference>
<dbReference type="EMBL" id="QSKY01000024">
    <property type="protein sequence ID" value="RHF01378.1"/>
    <property type="molecule type" value="Genomic_DNA"/>
</dbReference>
<evidence type="ECO:0000313" key="5">
    <source>
        <dbReference type="Proteomes" id="UP000283501"/>
    </source>
</evidence>
<dbReference type="InterPro" id="IPR027417">
    <property type="entry name" value="P-loop_NTPase"/>
</dbReference>
<dbReference type="EMBL" id="CYYW01000019">
    <property type="protein sequence ID" value="CUO49309.1"/>
    <property type="molecule type" value="Genomic_DNA"/>
</dbReference>
<dbReference type="Proteomes" id="UP000283501">
    <property type="component" value="Unassembled WGS sequence"/>
</dbReference>
<reference evidence="1 4" key="1">
    <citation type="submission" date="2015-09" db="EMBL/GenBank/DDBJ databases">
        <authorList>
            <consortium name="Pathogen Informatics"/>
        </authorList>
    </citation>
    <scope>NUCLEOTIDE SEQUENCE [LARGE SCALE GENOMIC DNA]</scope>
    <source>
        <strain evidence="1 4">2789STDY5608860</strain>
    </source>
</reference>
<dbReference type="Proteomes" id="UP000095384">
    <property type="component" value="Unassembled WGS sequence"/>
</dbReference>
<keyword evidence="2" id="KW-0547">Nucleotide-binding</keyword>
<dbReference type="AlphaFoldDB" id="A0A174FL60"/>
<dbReference type="SUPFAM" id="SSF52540">
    <property type="entry name" value="P-loop containing nucleoside triphosphate hydrolases"/>
    <property type="match status" value="1"/>
</dbReference>
<evidence type="ECO:0000313" key="1">
    <source>
        <dbReference type="EMBL" id="CUO49309.1"/>
    </source>
</evidence>
<reference evidence="2 5" key="2">
    <citation type="submission" date="2018-08" db="EMBL/GenBank/DDBJ databases">
        <title>A genome reference for cultivated species of the human gut microbiota.</title>
        <authorList>
            <person name="Zou Y."/>
            <person name="Xue W."/>
            <person name="Luo G."/>
        </authorList>
    </citation>
    <scope>NUCLEOTIDE SEQUENCE [LARGE SCALE GENOMIC DNA]</scope>
    <source>
        <strain evidence="2 5">AM26-2LB</strain>
    </source>
</reference>
<dbReference type="Proteomes" id="UP000324325">
    <property type="component" value="Unassembled WGS sequence"/>
</dbReference>